<dbReference type="InterPro" id="IPR003340">
    <property type="entry name" value="B3_DNA-bd"/>
</dbReference>
<evidence type="ECO:0000313" key="7">
    <source>
        <dbReference type="Proteomes" id="UP000593576"/>
    </source>
</evidence>
<comment type="caution">
    <text evidence="6">The sequence shown here is derived from an EMBL/GenBank/DDBJ whole genome shotgun (WGS) entry which is preliminary data.</text>
</comment>
<dbReference type="GO" id="GO:0005634">
    <property type="term" value="C:nucleus"/>
    <property type="evidence" value="ECO:0007669"/>
    <property type="project" value="UniProtKB-SubCell"/>
</dbReference>
<evidence type="ECO:0000313" key="6">
    <source>
        <dbReference type="EMBL" id="MBA0862915.1"/>
    </source>
</evidence>
<dbReference type="GO" id="GO:0003677">
    <property type="term" value="F:DNA binding"/>
    <property type="evidence" value="ECO:0007669"/>
    <property type="project" value="UniProtKB-KW"/>
</dbReference>
<dbReference type="CDD" id="cd10017">
    <property type="entry name" value="B3_DNA"/>
    <property type="match status" value="1"/>
</dbReference>
<evidence type="ECO:0000256" key="2">
    <source>
        <dbReference type="ARBA" id="ARBA00023015"/>
    </source>
</evidence>
<evidence type="ECO:0008006" key="8">
    <source>
        <dbReference type="Google" id="ProtNLM"/>
    </source>
</evidence>
<keyword evidence="2" id="KW-0805">Transcription regulation</keyword>
<organism evidence="6 7">
    <name type="scientific">Gossypium schwendimanii</name>
    <name type="common">Cotton</name>
    <dbReference type="NCBI Taxonomy" id="34291"/>
    <lineage>
        <taxon>Eukaryota</taxon>
        <taxon>Viridiplantae</taxon>
        <taxon>Streptophyta</taxon>
        <taxon>Embryophyta</taxon>
        <taxon>Tracheophyta</taxon>
        <taxon>Spermatophyta</taxon>
        <taxon>Magnoliopsida</taxon>
        <taxon>eudicotyledons</taxon>
        <taxon>Gunneridae</taxon>
        <taxon>Pentapetalae</taxon>
        <taxon>rosids</taxon>
        <taxon>malvids</taxon>
        <taxon>Malvales</taxon>
        <taxon>Malvaceae</taxon>
        <taxon>Malvoideae</taxon>
        <taxon>Gossypium</taxon>
    </lineage>
</organism>
<sequence length="113" mass="13338">ELTGIFYAYNKPIFVNLLGPGSGFNGRQGAYLKVKDRSHRLWIFWCSVRKTSYPKPVFSSGWLQFTRHYNLRIGDKITLRKQLKRDVSNGFQYKIEVRRKINLFGKDVWAHVL</sequence>
<dbReference type="OrthoDB" id="1566604at2759"/>
<gene>
    <name evidence="6" type="ORF">Goshw_014174</name>
</gene>
<feature type="non-terminal residue" evidence="6">
    <location>
        <position position="1"/>
    </location>
</feature>
<comment type="subcellular location">
    <subcellularLocation>
        <location evidence="1">Nucleus</location>
    </subcellularLocation>
</comment>
<proteinExistence type="predicted"/>
<evidence type="ECO:0000256" key="3">
    <source>
        <dbReference type="ARBA" id="ARBA00023125"/>
    </source>
</evidence>
<keyword evidence="3" id="KW-0238">DNA-binding</keyword>
<evidence type="ECO:0000256" key="1">
    <source>
        <dbReference type="ARBA" id="ARBA00004123"/>
    </source>
</evidence>
<dbReference type="Proteomes" id="UP000593576">
    <property type="component" value="Unassembled WGS sequence"/>
</dbReference>
<dbReference type="SUPFAM" id="SSF101936">
    <property type="entry name" value="DNA-binding pseudobarrel domain"/>
    <property type="match status" value="1"/>
</dbReference>
<keyword evidence="4" id="KW-0804">Transcription</keyword>
<keyword evidence="7" id="KW-1185">Reference proteome</keyword>
<reference evidence="6 7" key="1">
    <citation type="journal article" date="2019" name="Genome Biol. Evol.">
        <title>Insights into the evolution of the New World diploid cottons (Gossypium, subgenus Houzingenia) based on genome sequencing.</title>
        <authorList>
            <person name="Grover C.E."/>
            <person name="Arick M.A. 2nd"/>
            <person name="Thrash A."/>
            <person name="Conover J.L."/>
            <person name="Sanders W.S."/>
            <person name="Peterson D.G."/>
            <person name="Frelichowski J.E."/>
            <person name="Scheffler J.A."/>
            <person name="Scheffler B.E."/>
            <person name="Wendel J.F."/>
        </authorList>
    </citation>
    <scope>NUCLEOTIDE SEQUENCE [LARGE SCALE GENOMIC DNA]</scope>
    <source>
        <strain evidence="6">1</strain>
        <tissue evidence="6">Leaf</tissue>
    </source>
</reference>
<protein>
    <recommendedName>
        <fullName evidence="8">TF-B3 domain-containing protein</fullName>
    </recommendedName>
</protein>
<evidence type="ECO:0000256" key="4">
    <source>
        <dbReference type="ARBA" id="ARBA00023163"/>
    </source>
</evidence>
<accession>A0A7J9LVV9</accession>
<dbReference type="InterPro" id="IPR015300">
    <property type="entry name" value="DNA-bd_pseudobarrel_sf"/>
</dbReference>
<dbReference type="EMBL" id="JABFAF010000008">
    <property type="protein sequence ID" value="MBA0862915.1"/>
    <property type="molecule type" value="Genomic_DNA"/>
</dbReference>
<evidence type="ECO:0000256" key="5">
    <source>
        <dbReference type="ARBA" id="ARBA00023242"/>
    </source>
</evidence>
<dbReference type="AlphaFoldDB" id="A0A7J9LVV9"/>
<name>A0A7J9LVV9_GOSSC</name>
<dbReference type="Gene3D" id="2.40.330.10">
    <property type="entry name" value="DNA-binding pseudobarrel domain"/>
    <property type="match status" value="1"/>
</dbReference>
<keyword evidence="5" id="KW-0539">Nucleus</keyword>